<keyword evidence="3" id="KW-0505">Motor protein</keyword>
<dbReference type="GO" id="GO:0005874">
    <property type="term" value="C:microtubule"/>
    <property type="evidence" value="ECO:0007669"/>
    <property type="project" value="UniProtKB-KW"/>
</dbReference>
<dbReference type="GO" id="GO:0003777">
    <property type="term" value="F:microtubule motor activity"/>
    <property type="evidence" value="ECO:0007669"/>
    <property type="project" value="InterPro"/>
</dbReference>
<name>A0A7J7GBS5_CAMSI</name>
<dbReference type="PROSITE" id="PS50067">
    <property type="entry name" value="KINESIN_MOTOR_2"/>
    <property type="match status" value="1"/>
</dbReference>
<dbReference type="Proteomes" id="UP000593564">
    <property type="component" value="Unassembled WGS sequence"/>
</dbReference>
<accession>A0A7J7GBS5</accession>
<evidence type="ECO:0000313" key="7">
    <source>
        <dbReference type="Proteomes" id="UP000593564"/>
    </source>
</evidence>
<dbReference type="GO" id="GO:0007018">
    <property type="term" value="P:microtubule-based movement"/>
    <property type="evidence" value="ECO:0007669"/>
    <property type="project" value="InterPro"/>
</dbReference>
<evidence type="ECO:0000256" key="3">
    <source>
        <dbReference type="ARBA" id="ARBA00023175"/>
    </source>
</evidence>
<dbReference type="SUPFAM" id="SSF52540">
    <property type="entry name" value="P-loop containing nucleoside triphosphate hydrolases"/>
    <property type="match status" value="1"/>
</dbReference>
<comment type="caution">
    <text evidence="6">The sequence shown here is derived from an EMBL/GenBank/DDBJ whole genome shotgun (WGS) entry which is preliminary data.</text>
</comment>
<gene>
    <name evidence="6" type="ORF">HYC85_025719</name>
</gene>
<dbReference type="Gene3D" id="1.20.58.1980">
    <property type="match status" value="1"/>
</dbReference>
<dbReference type="PANTHER" id="PTHR47968">
    <property type="entry name" value="CENTROMERE PROTEIN E"/>
    <property type="match status" value="1"/>
</dbReference>
<dbReference type="InterPro" id="IPR027417">
    <property type="entry name" value="P-loop_NTPase"/>
</dbReference>
<comment type="similarity">
    <text evidence="4">Belongs to the TRAFAC class myosin-kinesin ATPase superfamily. Kinesin family.</text>
</comment>
<dbReference type="GO" id="GO:0008017">
    <property type="term" value="F:microtubule binding"/>
    <property type="evidence" value="ECO:0007669"/>
    <property type="project" value="InterPro"/>
</dbReference>
<keyword evidence="7" id="KW-1185">Reference proteome</keyword>
<evidence type="ECO:0000256" key="4">
    <source>
        <dbReference type="PROSITE-ProRule" id="PRU00283"/>
    </source>
</evidence>
<dbReference type="InterPro" id="IPR027640">
    <property type="entry name" value="Kinesin-like_fam"/>
</dbReference>
<dbReference type="AlphaFoldDB" id="A0A7J7GBS5"/>
<sequence>MFHFVASVFRTAVASTTADMEMVSQLTILQGSINGFQSFDFLFSRLHRGILWGHIPYRDSKLTHILQPALGGNAKTSIICTLAPEEILTDVALLKRQKLEIEEITQSMRSMH</sequence>
<reference evidence="7" key="1">
    <citation type="journal article" date="2020" name="Nat. Commun.">
        <title>Genome assembly of wild tea tree DASZ reveals pedigree and selection history of tea varieties.</title>
        <authorList>
            <person name="Zhang W."/>
            <person name="Zhang Y."/>
            <person name="Qiu H."/>
            <person name="Guo Y."/>
            <person name="Wan H."/>
            <person name="Zhang X."/>
            <person name="Scossa F."/>
            <person name="Alseekh S."/>
            <person name="Zhang Q."/>
            <person name="Wang P."/>
            <person name="Xu L."/>
            <person name="Schmidt M.H."/>
            <person name="Jia X."/>
            <person name="Li D."/>
            <person name="Zhu A."/>
            <person name="Guo F."/>
            <person name="Chen W."/>
            <person name="Ni D."/>
            <person name="Usadel B."/>
            <person name="Fernie A.R."/>
            <person name="Wen W."/>
        </authorList>
    </citation>
    <scope>NUCLEOTIDE SEQUENCE [LARGE SCALE GENOMIC DNA]</scope>
    <source>
        <strain evidence="7">cv. G240</strain>
    </source>
</reference>
<feature type="domain" description="Kinesin motor" evidence="5">
    <location>
        <begin position="1"/>
        <end position="112"/>
    </location>
</feature>
<dbReference type="PANTHER" id="PTHR47968:SF36">
    <property type="entry name" value="KINESIN HEAVY CHAIN ISOFORM X1"/>
    <property type="match status" value="1"/>
</dbReference>
<dbReference type="Pfam" id="PF00225">
    <property type="entry name" value="Kinesin"/>
    <property type="match status" value="1"/>
</dbReference>
<dbReference type="InterPro" id="IPR001752">
    <property type="entry name" value="Kinesin_motor_dom"/>
</dbReference>
<evidence type="ECO:0000256" key="2">
    <source>
        <dbReference type="ARBA" id="ARBA00023054"/>
    </source>
</evidence>
<reference evidence="6 7" key="2">
    <citation type="submission" date="2020-07" db="EMBL/GenBank/DDBJ databases">
        <title>Genome assembly of wild tea tree DASZ reveals pedigree and selection history of tea varieties.</title>
        <authorList>
            <person name="Zhang W."/>
        </authorList>
    </citation>
    <scope>NUCLEOTIDE SEQUENCE [LARGE SCALE GENOMIC DNA]</scope>
    <source>
        <strain evidence="7">cv. G240</strain>
        <tissue evidence="6">Leaf</tissue>
    </source>
</reference>
<organism evidence="6 7">
    <name type="scientific">Camellia sinensis</name>
    <name type="common">Tea plant</name>
    <name type="synonym">Thea sinensis</name>
    <dbReference type="NCBI Taxonomy" id="4442"/>
    <lineage>
        <taxon>Eukaryota</taxon>
        <taxon>Viridiplantae</taxon>
        <taxon>Streptophyta</taxon>
        <taxon>Embryophyta</taxon>
        <taxon>Tracheophyta</taxon>
        <taxon>Spermatophyta</taxon>
        <taxon>Magnoliopsida</taxon>
        <taxon>eudicotyledons</taxon>
        <taxon>Gunneridae</taxon>
        <taxon>Pentapetalae</taxon>
        <taxon>asterids</taxon>
        <taxon>Ericales</taxon>
        <taxon>Theaceae</taxon>
        <taxon>Camellia</taxon>
    </lineage>
</organism>
<evidence type="ECO:0000259" key="5">
    <source>
        <dbReference type="PROSITE" id="PS50067"/>
    </source>
</evidence>
<proteinExistence type="inferred from homology"/>
<keyword evidence="1" id="KW-0493">Microtubule</keyword>
<dbReference type="EMBL" id="JACBKZ010000012">
    <property type="protein sequence ID" value="KAF5938213.1"/>
    <property type="molecule type" value="Genomic_DNA"/>
</dbReference>
<evidence type="ECO:0000256" key="1">
    <source>
        <dbReference type="ARBA" id="ARBA00022701"/>
    </source>
</evidence>
<dbReference type="GO" id="GO:0005524">
    <property type="term" value="F:ATP binding"/>
    <property type="evidence" value="ECO:0007669"/>
    <property type="project" value="InterPro"/>
</dbReference>
<comment type="caution">
    <text evidence="4">Lacks conserved residue(s) required for the propagation of feature annotation.</text>
</comment>
<keyword evidence="2" id="KW-0175">Coiled coil</keyword>
<evidence type="ECO:0000313" key="6">
    <source>
        <dbReference type="EMBL" id="KAF5938213.1"/>
    </source>
</evidence>
<protein>
    <recommendedName>
        <fullName evidence="5">Kinesin motor domain-containing protein</fullName>
    </recommendedName>
</protein>